<proteinExistence type="predicted"/>
<reference evidence="1" key="1">
    <citation type="submission" date="2023-04" db="EMBL/GenBank/DDBJ databases">
        <title>Draft Genome sequencing of Naganishia species isolated from polar environments using Oxford Nanopore Technology.</title>
        <authorList>
            <person name="Leo P."/>
            <person name="Venkateswaran K."/>
        </authorList>
    </citation>
    <scope>NUCLEOTIDE SEQUENCE</scope>
    <source>
        <strain evidence="1">DBVPG 5303</strain>
    </source>
</reference>
<dbReference type="EMBL" id="JASBWV010000002">
    <property type="protein sequence ID" value="KAJ9127342.1"/>
    <property type="molecule type" value="Genomic_DNA"/>
</dbReference>
<name>A0ACC2XTN5_9TREE</name>
<comment type="caution">
    <text evidence="1">The sequence shown here is derived from an EMBL/GenBank/DDBJ whole genome shotgun (WGS) entry which is preliminary data.</text>
</comment>
<evidence type="ECO:0000313" key="1">
    <source>
        <dbReference type="EMBL" id="KAJ9127342.1"/>
    </source>
</evidence>
<sequence length="1115" mass="122347">MDSNSPLAQPSSPFHTVKVPYDARRPRMRQRSNSLNLGTFDRSFENLEEVDESLAEWRQFLLKYSSGAFSPLEQPPMPSMASASAITSPIYAHNEQQTNFPFQALGERTPGHNEDSSKQPIHRDLTGHGRGHRTGGGDISAEELPADMGTDFDKPVYDQIEITADTARRVRQFYKRQQYLPPPRAPMEILREQIIQEYDLYSPQQIQSIQVATDLVQAYFGGLCTFSLFQNNVQVLMACSGPPDVIQATGLFPGKRLLPETSLCGHSALFPPGSSHVYVPDLSEDWRYKGNPYSEVAQGVKTYIGAGVSLSGDPASPTPGQVVVIGVINSMHIDSVLPPLSPEQSQVMTNVATFLTAILRGTWEGMHRTRDARSRRVVSDFLDHIMLPKSSKPSVTSSSQQLRWHMDTRGNGSPGKRRISDDLSGPEIVTATESMTIDDTTQSDIGRAAMNASLPTTRSSSICSTLGGEQDGISQTDPLERDGAIMVKQIRNIIAEAESAAVVDLRSIHAFKDSGGAPKFVMDPESVCSLDTIAWNASSSDVLRPNFLDAKARIALIKSLYVQQVDPEVAFEPQNNKTSGLEPYLPKSTRSHLIIPFYAGAQPLFSIIVTSSEKFWSFRAPDINFVRSMGVILRAQVLQSRVIEADMAKTTFLSSISHELRTPMHGLMSGLQLLEEAIDGQDLEQAVNLLPIIKNSGHALQVILNDLIDMGQLAHGKRGSQKSQVDLAAAVISAVKTCMPRFLHWQEGHEKDVEISIVYEDRDWTAKIDESGFQRILFNGITNAMKVTQSGSITVFLESSPTVNGISLKIVDTGPGIEPSFASKLFQPFSKANSFNPGAGLGLYITKALVDRMSGNVSLYSTPGEKGSTFEVKLPVALAKPFEVGTKPSKTVREVIDMDTERYRRRNPEAKTFDTSHGAEKHAKSPATATSIADRAISPTNITADTETTVTADTDKQNGHTKFESSASHSPLRILIADDNEISRKILLALLRKMSKIIDIETAQAVDGLQAVAVFETFRPQLVLTDVSMPFMTGTEAAVEMRKMERAEQRPKCGIFAITGLGSSDPRLKVEALREDVVDGWLVKGKDSLAKIREIVTDAEARHRQSENCSIVDFN</sequence>
<gene>
    <name evidence="1" type="ORF">QFC24_000749</name>
</gene>
<keyword evidence="2" id="KW-1185">Reference proteome</keyword>
<evidence type="ECO:0000313" key="2">
    <source>
        <dbReference type="Proteomes" id="UP001234202"/>
    </source>
</evidence>
<dbReference type="Proteomes" id="UP001234202">
    <property type="component" value="Unassembled WGS sequence"/>
</dbReference>
<organism evidence="1 2">
    <name type="scientific">Naganishia onofrii</name>
    <dbReference type="NCBI Taxonomy" id="1851511"/>
    <lineage>
        <taxon>Eukaryota</taxon>
        <taxon>Fungi</taxon>
        <taxon>Dikarya</taxon>
        <taxon>Basidiomycota</taxon>
        <taxon>Agaricomycotina</taxon>
        <taxon>Tremellomycetes</taxon>
        <taxon>Filobasidiales</taxon>
        <taxon>Filobasidiaceae</taxon>
        <taxon>Naganishia</taxon>
    </lineage>
</organism>
<protein>
    <submittedName>
        <fullName evidence="1">Uncharacterized protein</fullName>
    </submittedName>
</protein>
<accession>A0ACC2XTN5</accession>